<protein>
    <submittedName>
        <fullName evidence="2">Uncharacterized protein</fullName>
    </submittedName>
</protein>
<dbReference type="AlphaFoldDB" id="A0A1H0WM47"/>
<name>A0A1H0WM47_9ACTN</name>
<feature type="compositionally biased region" description="Polar residues" evidence="1">
    <location>
        <begin position="14"/>
        <end position="26"/>
    </location>
</feature>
<feature type="region of interest" description="Disordered" evidence="1">
    <location>
        <begin position="1"/>
        <end position="26"/>
    </location>
</feature>
<dbReference type="Proteomes" id="UP000199497">
    <property type="component" value="Unassembled WGS sequence"/>
</dbReference>
<evidence type="ECO:0000256" key="1">
    <source>
        <dbReference type="SAM" id="MobiDB-lite"/>
    </source>
</evidence>
<dbReference type="EMBL" id="FNJR01000013">
    <property type="protein sequence ID" value="SDP91703.1"/>
    <property type="molecule type" value="Genomic_DNA"/>
</dbReference>
<keyword evidence="3" id="KW-1185">Reference proteome</keyword>
<proteinExistence type="predicted"/>
<evidence type="ECO:0000313" key="2">
    <source>
        <dbReference type="EMBL" id="SDP91703.1"/>
    </source>
</evidence>
<accession>A0A1H0WM47</accession>
<organism evidence="2 3">
    <name type="scientific">Actinopolyspora xinjiangensis</name>
    <dbReference type="NCBI Taxonomy" id="405564"/>
    <lineage>
        <taxon>Bacteria</taxon>
        <taxon>Bacillati</taxon>
        <taxon>Actinomycetota</taxon>
        <taxon>Actinomycetes</taxon>
        <taxon>Actinopolysporales</taxon>
        <taxon>Actinopolysporaceae</taxon>
        <taxon>Actinopolyspora</taxon>
    </lineage>
</organism>
<reference evidence="3" key="1">
    <citation type="submission" date="2016-10" db="EMBL/GenBank/DDBJ databases">
        <authorList>
            <person name="Varghese N."/>
            <person name="Submissions S."/>
        </authorList>
    </citation>
    <scope>NUCLEOTIDE SEQUENCE [LARGE SCALE GENOMIC DNA]</scope>
    <source>
        <strain evidence="3">DSM 46732</strain>
    </source>
</reference>
<gene>
    <name evidence="2" type="ORF">SAMN04487905_11323</name>
</gene>
<evidence type="ECO:0000313" key="3">
    <source>
        <dbReference type="Proteomes" id="UP000199497"/>
    </source>
</evidence>
<sequence length="75" mass="8241">MCGKRAPTTGPLANRTTFPSHGSRSVSRLSILGESANTSPPVNQRPTRAAGEVHTGIPFIIKNFLTWYFDHKSHH</sequence>